<dbReference type="OrthoDB" id="1861110at2"/>
<accession>A0A380NJJ1</accession>
<proteinExistence type="predicted"/>
<evidence type="ECO:0008006" key="3">
    <source>
        <dbReference type="Google" id="ProtNLM"/>
    </source>
</evidence>
<evidence type="ECO:0000313" key="2">
    <source>
        <dbReference type="Proteomes" id="UP000255367"/>
    </source>
</evidence>
<dbReference type="AlphaFoldDB" id="A0A380NJJ1"/>
<dbReference type="Proteomes" id="UP000255367">
    <property type="component" value="Unassembled WGS sequence"/>
</dbReference>
<gene>
    <name evidence="1" type="ORF">NCTC12020_00814</name>
</gene>
<sequence length="57" mass="6448">MSPKIGRPKSDNPKSIDIKVRVDKDTNDKLVEFANKHSISRTEVIRRGIDLVLSSDK</sequence>
<keyword evidence="2" id="KW-1185">Reference proteome</keyword>
<evidence type="ECO:0000313" key="1">
    <source>
        <dbReference type="EMBL" id="SUP42211.1"/>
    </source>
</evidence>
<organism evidence="1 2">
    <name type="scientific">Veillonella criceti</name>
    <dbReference type="NCBI Taxonomy" id="103891"/>
    <lineage>
        <taxon>Bacteria</taxon>
        <taxon>Bacillati</taxon>
        <taxon>Bacillota</taxon>
        <taxon>Negativicutes</taxon>
        <taxon>Veillonellales</taxon>
        <taxon>Veillonellaceae</taxon>
        <taxon>Veillonella</taxon>
    </lineage>
</organism>
<reference evidence="1 2" key="1">
    <citation type="submission" date="2018-06" db="EMBL/GenBank/DDBJ databases">
        <authorList>
            <consortium name="Pathogen Informatics"/>
            <person name="Doyle S."/>
        </authorList>
    </citation>
    <scope>NUCLEOTIDE SEQUENCE [LARGE SCALE GENOMIC DNA]</scope>
    <source>
        <strain evidence="1 2">NCTC12020</strain>
    </source>
</reference>
<name>A0A380NJJ1_9FIRM</name>
<dbReference type="EMBL" id="UHIO01000001">
    <property type="protein sequence ID" value="SUP42211.1"/>
    <property type="molecule type" value="Genomic_DNA"/>
</dbReference>
<protein>
    <recommendedName>
        <fullName evidence="3">Ribbon-helix-helix protein CopG domain-containing protein</fullName>
    </recommendedName>
</protein>